<dbReference type="KEGG" id="aten:116302126"/>
<evidence type="ECO:0000313" key="4">
    <source>
        <dbReference type="RefSeq" id="XP_031567203.1"/>
    </source>
</evidence>
<dbReference type="GO" id="GO:0006487">
    <property type="term" value="P:protein N-linked glycosylation"/>
    <property type="evidence" value="ECO:0007669"/>
    <property type="project" value="TreeGrafter"/>
</dbReference>
<dbReference type="RefSeq" id="XP_031567203.1">
    <property type="nucleotide sequence ID" value="XM_031711343.1"/>
</dbReference>
<evidence type="ECO:0000313" key="3">
    <source>
        <dbReference type="Proteomes" id="UP000515163"/>
    </source>
</evidence>
<dbReference type="InParanoid" id="A0A6P8ILB0"/>
<dbReference type="GO" id="GO:0046921">
    <property type="term" value="F:alpha-(1-&gt;6)-fucosyltransferase activity"/>
    <property type="evidence" value="ECO:0007669"/>
    <property type="project" value="TreeGrafter"/>
</dbReference>
<dbReference type="PANTHER" id="PTHR13132">
    <property type="entry name" value="ALPHA- 1,6 -FUCOSYLTRANSFERASE"/>
    <property type="match status" value="1"/>
</dbReference>
<dbReference type="GeneID" id="116302126"/>
<protein>
    <submittedName>
        <fullName evidence="4">Uncharacterized protein LOC116302126</fullName>
    </submittedName>
</protein>
<evidence type="ECO:0000256" key="1">
    <source>
        <dbReference type="SAM" id="MobiDB-lite"/>
    </source>
</evidence>
<evidence type="ECO:0000259" key="2">
    <source>
        <dbReference type="Pfam" id="PF19745"/>
    </source>
</evidence>
<dbReference type="Proteomes" id="UP000515163">
    <property type="component" value="Unplaced"/>
</dbReference>
<organism evidence="3 4">
    <name type="scientific">Actinia tenebrosa</name>
    <name type="common">Australian red waratah sea anemone</name>
    <dbReference type="NCBI Taxonomy" id="6105"/>
    <lineage>
        <taxon>Eukaryota</taxon>
        <taxon>Metazoa</taxon>
        <taxon>Cnidaria</taxon>
        <taxon>Anthozoa</taxon>
        <taxon>Hexacorallia</taxon>
        <taxon>Actiniaria</taxon>
        <taxon>Actiniidae</taxon>
        <taxon>Actinia</taxon>
    </lineage>
</organism>
<dbReference type="OrthoDB" id="428346at2759"/>
<reference evidence="4" key="1">
    <citation type="submission" date="2025-08" db="UniProtKB">
        <authorList>
            <consortium name="RefSeq"/>
        </authorList>
    </citation>
    <scope>IDENTIFICATION</scope>
    <source>
        <tissue evidence="4">Tentacle</tissue>
    </source>
</reference>
<feature type="region of interest" description="Disordered" evidence="1">
    <location>
        <begin position="51"/>
        <end position="79"/>
    </location>
</feature>
<dbReference type="PANTHER" id="PTHR13132:SF29">
    <property type="entry name" value="ALPHA-(1,6)-FUCOSYLTRANSFERASE"/>
    <property type="match status" value="1"/>
</dbReference>
<name>A0A6P8ILB0_ACTTE</name>
<keyword evidence="3" id="KW-1185">Reference proteome</keyword>
<sequence length="461" mass="52918">MKNIAKYKILVALSVVFVCSLCSYKILSKIWSNGTYDFSGTSRTSTRNGFLNLPWKPRKGSNKQDPLGRTNKNRMTNDGERNSGHFIHKVIPISKQGKKEFYEEQKRKQCGVGWQKRYVEYHKQVLRSERPGKFLVYLCGGKDYGCGGYGNRLNGIASLLLLAILTDRVFLIDWNYSISLKDYFLPNKIDWSFSLDKIDRLNSSRSYWGAGHPAEATIGVRRPFKDHSHFKDFITETDFRTHFDRPVEIVTAMWYFVDALKENRFLNGKLSEMSLGDRRFSWIGCAFDFLFAKTKAIEERLQEARTSTGIGQGMPTIGMHIRMGDTVFGKMSQKGSIRTRNYMTIVSCTFALEKAIHEANPQISKARLRIFLASDDVNLKRLLLKKYPSFVSLDVKVEHISFFRRKKNLPSKEGMVGVLLDHFLLSECDFLVLSRSTFGMTAAGLTFHPKESYTLKDKCSY</sequence>
<feature type="domain" description="Alpha-(1,6)-fucosyltransferase N- and catalytic" evidence="2">
    <location>
        <begin position="281"/>
        <end position="433"/>
    </location>
</feature>
<dbReference type="AlphaFoldDB" id="A0A6P8ILB0"/>
<dbReference type="InterPro" id="IPR045573">
    <property type="entry name" value="Fut8_N_cat"/>
</dbReference>
<accession>A0A6P8ILB0</accession>
<gene>
    <name evidence="4" type="primary">LOC116302126</name>
</gene>
<dbReference type="Gene3D" id="3.40.50.11350">
    <property type="match status" value="1"/>
</dbReference>
<dbReference type="Pfam" id="PF19745">
    <property type="entry name" value="FUT8_N_cat"/>
    <property type="match status" value="1"/>
</dbReference>
<proteinExistence type="predicted"/>